<sequence length="137" mass="15584">MSEIFNEIIKIILLGIIFTVTDSIYLFSASNFFNKLVNKIQGEDIEMNYGYTALCYVFLIFGLKYFVISKANDNDINKTLLDAAVLGWVIYGVFETTNGAIFKDWSIYAFLMDTTWGGILYALTTFFYLKLIGLLGI</sequence>
<dbReference type="InterPro" id="IPR018687">
    <property type="entry name" value="DUF2177_membr"/>
</dbReference>
<feature type="transmembrane region" description="Helical" evidence="1">
    <location>
        <begin position="49"/>
        <end position="68"/>
    </location>
</feature>
<proteinExistence type="predicted"/>
<evidence type="ECO:0000256" key="1">
    <source>
        <dbReference type="SAM" id="Phobius"/>
    </source>
</evidence>
<feature type="transmembrane region" description="Helical" evidence="1">
    <location>
        <begin position="12"/>
        <end position="29"/>
    </location>
</feature>
<keyword evidence="1" id="KW-0812">Transmembrane</keyword>
<feature type="transmembrane region" description="Helical" evidence="1">
    <location>
        <begin position="80"/>
        <end position="101"/>
    </location>
</feature>
<accession>A0A5J6VL01</accession>
<keyword evidence="1" id="KW-0472">Membrane</keyword>
<evidence type="ECO:0000313" key="2">
    <source>
        <dbReference type="EMBL" id="QFG74613.1"/>
    </source>
</evidence>
<keyword evidence="1" id="KW-1133">Transmembrane helix</keyword>
<dbReference type="Pfam" id="PF09945">
    <property type="entry name" value="DUF2177"/>
    <property type="match status" value="1"/>
</dbReference>
<reference evidence="2" key="1">
    <citation type="journal article" date="2019" name="Philos. Trans. R. Soc. Lond., B, Biol. Sci.">
        <title>Targeted metagenomic recovery of four divergent viruses reveals shared and distinctive characteristics of giant viruses of marine eukaryotes.</title>
        <authorList>
            <person name="Needham D.M."/>
            <person name="Poirier C."/>
            <person name="Hehenberger E."/>
            <person name="Jimenez V."/>
            <person name="Swalwell J.E."/>
            <person name="Santoro A.E."/>
            <person name="Worden A.Z."/>
        </authorList>
    </citation>
    <scope>NUCLEOTIDE SEQUENCE</scope>
    <source>
        <strain evidence="2">MPacV-611</strain>
    </source>
</reference>
<dbReference type="EMBL" id="MN448289">
    <property type="protein sequence ID" value="QFG74613.1"/>
    <property type="molecule type" value="Genomic_DNA"/>
</dbReference>
<name>A0A5J6VL01_9VIRU</name>
<protein>
    <submittedName>
        <fullName evidence="2">Putative membrane protein</fullName>
    </submittedName>
</protein>
<feature type="transmembrane region" description="Helical" evidence="1">
    <location>
        <begin position="107"/>
        <end position="129"/>
    </location>
</feature>
<organism evidence="2">
    <name type="scientific">Megaviridae environmental sample</name>
    <dbReference type="NCBI Taxonomy" id="1737588"/>
    <lineage>
        <taxon>Viruses</taxon>
        <taxon>Varidnaviria</taxon>
        <taxon>Bamfordvirae</taxon>
        <taxon>Nucleocytoviricota</taxon>
        <taxon>Megaviricetes</taxon>
        <taxon>Imitervirales</taxon>
        <taxon>Mimiviridae</taxon>
        <taxon>environmental samples</taxon>
    </lineage>
</organism>